<protein>
    <submittedName>
        <fullName evidence="4">LVIVD repeat-containing protein</fullName>
    </submittedName>
</protein>
<reference evidence="5" key="1">
    <citation type="submission" date="2017-01" db="EMBL/GenBank/DDBJ databases">
        <authorList>
            <person name="Varghese N."/>
            <person name="Submissions S."/>
        </authorList>
    </citation>
    <scope>NUCLEOTIDE SEQUENCE [LARGE SCALE GENOMIC DNA]</scope>
    <source>
        <strain evidence="5">3bp</strain>
    </source>
</reference>
<keyword evidence="5" id="KW-1185">Reference proteome</keyword>
<evidence type="ECO:0000313" key="5">
    <source>
        <dbReference type="Proteomes" id="UP000186235"/>
    </source>
</evidence>
<dbReference type="CDD" id="cd12215">
    <property type="entry name" value="ChiC_BD"/>
    <property type="match status" value="2"/>
</dbReference>
<feature type="domain" description="Chitin-binding type-3" evidence="3">
    <location>
        <begin position="506"/>
        <end position="550"/>
    </location>
</feature>
<dbReference type="InterPro" id="IPR003610">
    <property type="entry name" value="CBM5/12"/>
</dbReference>
<dbReference type="Gene3D" id="2.10.10.20">
    <property type="entry name" value="Carbohydrate-binding module superfamily 5/12"/>
    <property type="match status" value="2"/>
</dbReference>
<dbReference type="GO" id="GO:0030246">
    <property type="term" value="F:carbohydrate binding"/>
    <property type="evidence" value="ECO:0007669"/>
    <property type="project" value="InterPro"/>
</dbReference>
<evidence type="ECO:0000256" key="2">
    <source>
        <dbReference type="SAM" id="SignalP"/>
    </source>
</evidence>
<gene>
    <name evidence="4" type="ORF">SAMN05518682_1324</name>
</gene>
<dbReference type="GO" id="GO:0005975">
    <property type="term" value="P:carbohydrate metabolic process"/>
    <property type="evidence" value="ECO:0007669"/>
    <property type="project" value="InterPro"/>
</dbReference>
<dbReference type="AlphaFoldDB" id="A0A1N6Q427"/>
<dbReference type="Pfam" id="PF08309">
    <property type="entry name" value="LVIVD"/>
    <property type="match status" value="2"/>
</dbReference>
<dbReference type="SUPFAM" id="SSF51055">
    <property type="entry name" value="Carbohydrate binding domain"/>
    <property type="match status" value="2"/>
</dbReference>
<dbReference type="Pfam" id="PF02839">
    <property type="entry name" value="CBM_5_12"/>
    <property type="match status" value="2"/>
</dbReference>
<evidence type="ECO:0000259" key="3">
    <source>
        <dbReference type="SMART" id="SM00495"/>
    </source>
</evidence>
<sequence>MHRRTHRQTHRHRSRVLLASSLAATLAVSTLAVATTAAAEPSDGSPEAVAALTDQAAASLADLPAQRLAPLAQATDVLAPGETAGSPNLTHVANIPKNGGFAPEGQYSTDLAFQGRYAFAGNYGGFTVYDVANPTAPQQVAQVVCPGSQNDISVYGDLLVLSTDSSRSNDSCENVAQSAAIKDSWEGIKVFDISEPTAPEYVASVETQCGSHTHSLAPSQDGDELFVYVSSYSPNAAFPDCQPPHDLISVVQIPLDDPAAAELVSTPVLFPDGGNPGGNGSSTTSGCHDITTYPSKDLAAGACMGDGILLDISDRAHPVVTEVVRDTTNFAFWHSATFNNAGTKVVFTDELGGGGAPTCNPTVGPEKGADAIYDIVGGELVFKSYYKIEREQAATENCVAHNGSLIPVPGRDIMVQAWYQGGISVWDFTDSANPVEIAWFDRGPLSAERLILGGSWSAYWYNGAIISNDIQQGLDVLLLDDPVTNAAKSVVTDEFNPQAQPTYTEPPAWSKGTAYAGGTTVTFGGAVWRAQWWTKGQVPGADAWGPWEEIAGVDSAGVGAWKPSRVYVKGDSVTYEGTTYTAKWWTRNQAPGDRWGPWDPQD</sequence>
<dbReference type="Proteomes" id="UP000186235">
    <property type="component" value="Unassembled WGS sequence"/>
</dbReference>
<evidence type="ECO:0000256" key="1">
    <source>
        <dbReference type="ARBA" id="ARBA00022801"/>
    </source>
</evidence>
<organism evidence="4 5">
    <name type="scientific">Cellulosimicrobium aquatile</name>
    <dbReference type="NCBI Taxonomy" id="1612203"/>
    <lineage>
        <taxon>Bacteria</taxon>
        <taxon>Bacillati</taxon>
        <taxon>Actinomycetota</taxon>
        <taxon>Actinomycetes</taxon>
        <taxon>Micrococcales</taxon>
        <taxon>Promicromonosporaceae</taxon>
        <taxon>Cellulosimicrobium</taxon>
    </lineage>
</organism>
<evidence type="ECO:0000313" key="4">
    <source>
        <dbReference type="EMBL" id="SIQ11424.1"/>
    </source>
</evidence>
<proteinExistence type="predicted"/>
<name>A0A1N6Q427_9MICO</name>
<dbReference type="GO" id="GO:0004553">
    <property type="term" value="F:hydrolase activity, hydrolyzing O-glycosyl compounds"/>
    <property type="evidence" value="ECO:0007669"/>
    <property type="project" value="InterPro"/>
</dbReference>
<feature type="signal peptide" evidence="2">
    <location>
        <begin position="1"/>
        <end position="34"/>
    </location>
</feature>
<dbReference type="SUPFAM" id="SSF75011">
    <property type="entry name" value="3-carboxy-cis,cis-mucoante lactonizing enzyme"/>
    <property type="match status" value="1"/>
</dbReference>
<dbReference type="InterPro" id="IPR036573">
    <property type="entry name" value="CBM_sf_5/12"/>
</dbReference>
<dbReference type="SUPFAM" id="SSF101908">
    <property type="entry name" value="Putative isomerase YbhE"/>
    <property type="match status" value="1"/>
</dbReference>
<feature type="domain" description="Chitin-binding type-3" evidence="3">
    <location>
        <begin position="558"/>
        <end position="601"/>
    </location>
</feature>
<accession>A0A1N6Q427</accession>
<keyword evidence="1" id="KW-0378">Hydrolase</keyword>
<dbReference type="GO" id="GO:0005576">
    <property type="term" value="C:extracellular region"/>
    <property type="evidence" value="ECO:0007669"/>
    <property type="project" value="InterPro"/>
</dbReference>
<feature type="chain" id="PRO_5038442941" evidence="2">
    <location>
        <begin position="35"/>
        <end position="602"/>
    </location>
</feature>
<dbReference type="InterPro" id="IPR013211">
    <property type="entry name" value="LVIVD"/>
</dbReference>
<dbReference type="EMBL" id="FTMI01000002">
    <property type="protein sequence ID" value="SIQ11424.1"/>
    <property type="molecule type" value="Genomic_DNA"/>
</dbReference>
<dbReference type="SMART" id="SM00495">
    <property type="entry name" value="ChtBD3"/>
    <property type="match status" value="2"/>
</dbReference>
<keyword evidence="2" id="KW-0732">Signal</keyword>
<dbReference type="RefSeq" id="WP_076404342.1">
    <property type="nucleotide sequence ID" value="NZ_FTMI01000002.1"/>
</dbReference>